<dbReference type="GO" id="GO:0004553">
    <property type="term" value="F:hydrolase activity, hydrolyzing O-glycosyl compounds"/>
    <property type="evidence" value="ECO:0007669"/>
    <property type="project" value="UniProtKB-ARBA"/>
</dbReference>
<dbReference type="SUPFAM" id="SSF49899">
    <property type="entry name" value="Concanavalin A-like lectins/glucanases"/>
    <property type="match status" value="1"/>
</dbReference>
<evidence type="ECO:0000313" key="4">
    <source>
        <dbReference type="Proteomes" id="UP000823617"/>
    </source>
</evidence>
<evidence type="ECO:0000259" key="2">
    <source>
        <dbReference type="Pfam" id="PF19190"/>
    </source>
</evidence>
<gene>
    <name evidence="3" type="ORF">IAC08_08735</name>
</gene>
<dbReference type="InterPro" id="IPR024361">
    <property type="entry name" value="BACON"/>
</dbReference>
<dbReference type="InterPro" id="IPR013320">
    <property type="entry name" value="ConA-like_dom_sf"/>
</dbReference>
<dbReference type="InterPro" id="IPR013783">
    <property type="entry name" value="Ig-like_fold"/>
</dbReference>
<dbReference type="Pfam" id="PF19190">
    <property type="entry name" value="BACON_2"/>
    <property type="match status" value="1"/>
</dbReference>
<name>A0A9D9N104_9BACT</name>
<protein>
    <recommendedName>
        <fullName evidence="1 2">BACON domain-containing protein</fullName>
    </recommendedName>
</protein>
<proteinExistence type="predicted"/>
<dbReference type="Gene3D" id="2.60.120.200">
    <property type="match status" value="1"/>
</dbReference>
<accession>A0A9D9N104</accession>
<evidence type="ECO:0000259" key="1">
    <source>
        <dbReference type="Pfam" id="PF13004"/>
    </source>
</evidence>
<dbReference type="Proteomes" id="UP000823617">
    <property type="component" value="Unassembled WGS sequence"/>
</dbReference>
<reference evidence="3" key="1">
    <citation type="submission" date="2020-10" db="EMBL/GenBank/DDBJ databases">
        <authorList>
            <person name="Gilroy R."/>
        </authorList>
    </citation>
    <scope>NUCLEOTIDE SEQUENCE</scope>
    <source>
        <strain evidence="3">B1-3475</strain>
    </source>
</reference>
<comment type="caution">
    <text evidence="3">The sequence shown here is derived from an EMBL/GenBank/DDBJ whole genome shotgun (WGS) entry which is preliminary data.</text>
</comment>
<reference evidence="3" key="2">
    <citation type="journal article" date="2021" name="PeerJ">
        <title>Extensive microbial diversity within the chicken gut microbiome revealed by metagenomics and culture.</title>
        <authorList>
            <person name="Gilroy R."/>
            <person name="Ravi A."/>
            <person name="Getino M."/>
            <person name="Pursley I."/>
            <person name="Horton D.L."/>
            <person name="Alikhan N.F."/>
            <person name="Baker D."/>
            <person name="Gharbi K."/>
            <person name="Hall N."/>
            <person name="Watson M."/>
            <person name="Adriaenssens E.M."/>
            <person name="Foster-Nyarko E."/>
            <person name="Jarju S."/>
            <person name="Secka A."/>
            <person name="Antonio M."/>
            <person name="Oren A."/>
            <person name="Chaudhuri R.R."/>
            <person name="La Ragione R."/>
            <person name="Hildebrand F."/>
            <person name="Pallen M.J."/>
        </authorList>
    </citation>
    <scope>NUCLEOTIDE SEQUENCE</scope>
    <source>
        <strain evidence="3">B1-3475</strain>
    </source>
</reference>
<dbReference type="EMBL" id="JADIMK010000096">
    <property type="protein sequence ID" value="MBO8456466.1"/>
    <property type="molecule type" value="Genomic_DNA"/>
</dbReference>
<dbReference type="GO" id="GO:0005975">
    <property type="term" value="P:carbohydrate metabolic process"/>
    <property type="evidence" value="ECO:0007669"/>
    <property type="project" value="UniProtKB-ARBA"/>
</dbReference>
<feature type="domain" description="BACON" evidence="1">
    <location>
        <begin position="62"/>
        <end position="112"/>
    </location>
</feature>
<feature type="domain" description="BACON" evidence="1">
    <location>
        <begin position="159"/>
        <end position="200"/>
    </location>
</feature>
<evidence type="ECO:0000313" key="3">
    <source>
        <dbReference type="EMBL" id="MBO8456466.1"/>
    </source>
</evidence>
<sequence>MKKYIMILAVAMTALYGCKENQVNETPEAKDEISVAPETASFTKDGGSQQVMVTSSGEWTLSAAQEYDWITADVASGEDGDVVTFKASENYTGEQLIADFTFKCGNAEASFTAVSESGEAMYLTLVSASDLEIGYQSSRVQVEVSTNLYYRSLTADFGGANWITSNATTQTDRGAILNLDVAANEGTANREAQITISGEGCKPLTVSLVQRAQPFITPEKTAYYLSLEDTEVSIPVSANVAYDVKTDADWLKYEGNTDGAESFTMSTATEGRSAVVTFTEKNPLEGVEPVVATVTVSQKDAALVNWAINMSDARLFPEQWNNAAPLNNMSAVTIEALIRPDNFEKGGSGTLSTIMGIEGDFLVRIGDASVPNNQIQIATGSGNYTDSRLQLNTGEWYHLAVVYDNAAHKLYCYLNGKLCLDSFTALGSISFGVERGNETGSWGNVTRVFWIGYSYEPVRDFEGLMTEMRIWNRALSADEINSENHFYTVDPNSEGLVAYWKCDEGQGTTVKDYSTSGNDCIGQVGLHQEGSGSNIYTTGEKKINWVEVSLP</sequence>
<dbReference type="PROSITE" id="PS51257">
    <property type="entry name" value="PROKAR_LIPOPROTEIN"/>
    <property type="match status" value="1"/>
</dbReference>
<dbReference type="Pfam" id="PF13385">
    <property type="entry name" value="Laminin_G_3"/>
    <property type="match status" value="1"/>
</dbReference>
<dbReference type="CDD" id="cd14948">
    <property type="entry name" value="BACON"/>
    <property type="match status" value="1"/>
</dbReference>
<dbReference type="Gene3D" id="2.60.40.10">
    <property type="entry name" value="Immunoglobulins"/>
    <property type="match status" value="2"/>
</dbReference>
<feature type="domain" description="BACON" evidence="2">
    <location>
        <begin position="228"/>
        <end position="296"/>
    </location>
</feature>
<dbReference type="AlphaFoldDB" id="A0A9D9N104"/>
<dbReference type="Pfam" id="PF13004">
    <property type="entry name" value="BACON"/>
    <property type="match status" value="2"/>
</dbReference>
<organism evidence="3 4">
    <name type="scientific">Candidatus Cryptobacteroides intestinigallinarum</name>
    <dbReference type="NCBI Taxonomy" id="2840767"/>
    <lineage>
        <taxon>Bacteria</taxon>
        <taxon>Pseudomonadati</taxon>
        <taxon>Bacteroidota</taxon>
        <taxon>Bacteroidia</taxon>
        <taxon>Bacteroidales</taxon>
        <taxon>Candidatus Cryptobacteroides</taxon>
    </lineage>
</organism>